<dbReference type="AlphaFoldDB" id="A0A068NPM5"/>
<protein>
    <submittedName>
        <fullName evidence="2">Uncharacterized protein</fullName>
    </submittedName>
</protein>
<name>A0A068NPM5_FIMGI</name>
<feature type="region of interest" description="Disordered" evidence="1">
    <location>
        <begin position="1"/>
        <end position="20"/>
    </location>
</feature>
<evidence type="ECO:0000256" key="1">
    <source>
        <dbReference type="SAM" id="MobiDB-lite"/>
    </source>
</evidence>
<sequence>MTRVNGDAATIGGGGELSSVVAGPERFSAHRHWRNPFSPGFGGLTSLPITCPQGDKIGTESNWTEAVGH</sequence>
<reference evidence="2 3" key="1">
    <citation type="journal article" date="2014" name="PLoS ONE">
        <title>The first complete genome sequence of the class fimbriimonadia in the phylum armatimonadetes.</title>
        <authorList>
            <person name="Hu Z.Y."/>
            <person name="Wang Y.Z."/>
            <person name="Im W.T."/>
            <person name="Wang S.Y."/>
            <person name="Zhao G.P."/>
            <person name="Zheng H.J."/>
            <person name="Quan Z.X."/>
        </authorList>
    </citation>
    <scope>NUCLEOTIDE SEQUENCE [LARGE SCALE GENOMIC DNA]</scope>
    <source>
        <strain evidence="2">Gsoil 348</strain>
    </source>
</reference>
<evidence type="ECO:0000313" key="3">
    <source>
        <dbReference type="Proteomes" id="UP000027982"/>
    </source>
</evidence>
<dbReference type="KEGG" id="fgi:OP10G_2130"/>
<dbReference type="EMBL" id="CP007139">
    <property type="protein sequence ID" value="AIE85498.1"/>
    <property type="molecule type" value="Genomic_DNA"/>
</dbReference>
<evidence type="ECO:0000313" key="2">
    <source>
        <dbReference type="EMBL" id="AIE85498.1"/>
    </source>
</evidence>
<dbReference type="Proteomes" id="UP000027982">
    <property type="component" value="Chromosome"/>
</dbReference>
<accession>A0A068NPM5</accession>
<keyword evidence="3" id="KW-1185">Reference proteome</keyword>
<proteinExistence type="predicted"/>
<gene>
    <name evidence="2" type="ORF">OP10G_2130</name>
</gene>
<organism evidence="2 3">
    <name type="scientific">Fimbriimonas ginsengisoli Gsoil 348</name>
    <dbReference type="NCBI Taxonomy" id="661478"/>
    <lineage>
        <taxon>Bacteria</taxon>
        <taxon>Bacillati</taxon>
        <taxon>Armatimonadota</taxon>
        <taxon>Fimbriimonadia</taxon>
        <taxon>Fimbriimonadales</taxon>
        <taxon>Fimbriimonadaceae</taxon>
        <taxon>Fimbriimonas</taxon>
    </lineage>
</organism>
<dbReference type="HOGENOM" id="CLU_2769770_0_0_0"/>